<dbReference type="InterPro" id="IPR044946">
    <property type="entry name" value="Restrct_endonuc_typeI_TRD_sf"/>
</dbReference>
<dbReference type="SUPFAM" id="SSF116734">
    <property type="entry name" value="DNA methylase specificity domain"/>
    <property type="match status" value="1"/>
</dbReference>
<evidence type="ECO:0000313" key="5">
    <source>
        <dbReference type="Proteomes" id="UP000272474"/>
    </source>
</evidence>
<feature type="non-terminal residue" evidence="4">
    <location>
        <position position="1"/>
    </location>
</feature>
<dbReference type="GO" id="GO:0003677">
    <property type="term" value="F:DNA binding"/>
    <property type="evidence" value="ECO:0007669"/>
    <property type="project" value="UniProtKB-KW"/>
</dbReference>
<evidence type="ECO:0000256" key="3">
    <source>
        <dbReference type="SAM" id="MobiDB-lite"/>
    </source>
</evidence>
<reference evidence="4 5" key="1">
    <citation type="journal article" date="2014" name="Int. J. Syst. Evol. Microbiol.">
        <title>Streptomyces hoynatensis sp. nov., isolated from deep marine sediment.</title>
        <authorList>
            <person name="Veyisoglu A."/>
            <person name="Sahin N."/>
        </authorList>
    </citation>
    <scope>NUCLEOTIDE SEQUENCE [LARGE SCALE GENOMIC DNA]</scope>
    <source>
        <strain evidence="4 5">KCTC 29097</strain>
    </source>
</reference>
<dbReference type="GO" id="GO:0008168">
    <property type="term" value="F:methyltransferase activity"/>
    <property type="evidence" value="ECO:0007669"/>
    <property type="project" value="UniProtKB-KW"/>
</dbReference>
<keyword evidence="2" id="KW-0238">DNA-binding</keyword>
<accession>A0A3A9Y9L0</accession>
<dbReference type="EMBL" id="RBAL01000052">
    <property type="protein sequence ID" value="RKN34300.1"/>
    <property type="molecule type" value="Genomic_DNA"/>
</dbReference>
<keyword evidence="1" id="KW-0680">Restriction system</keyword>
<evidence type="ECO:0000256" key="1">
    <source>
        <dbReference type="ARBA" id="ARBA00022747"/>
    </source>
</evidence>
<dbReference type="GO" id="GO:0009307">
    <property type="term" value="P:DNA restriction-modification system"/>
    <property type="evidence" value="ECO:0007669"/>
    <property type="project" value="UniProtKB-KW"/>
</dbReference>
<name>A0A3A9Y9L0_9ACTN</name>
<evidence type="ECO:0000313" key="4">
    <source>
        <dbReference type="EMBL" id="RKN34300.1"/>
    </source>
</evidence>
<keyword evidence="5" id="KW-1185">Reference proteome</keyword>
<dbReference type="Proteomes" id="UP000272474">
    <property type="component" value="Unassembled WGS sequence"/>
</dbReference>
<proteinExistence type="predicted"/>
<dbReference type="Gene3D" id="3.90.220.20">
    <property type="entry name" value="DNA methylase specificity domains"/>
    <property type="match status" value="1"/>
</dbReference>
<evidence type="ECO:0000256" key="2">
    <source>
        <dbReference type="ARBA" id="ARBA00023125"/>
    </source>
</evidence>
<dbReference type="AlphaFoldDB" id="A0A3A9Y9L0"/>
<keyword evidence="4" id="KW-0808">Transferase</keyword>
<keyword evidence="4" id="KW-0489">Methyltransferase</keyword>
<gene>
    <name evidence="4" type="ORF">D7294_31475</name>
</gene>
<feature type="region of interest" description="Disordered" evidence="3">
    <location>
        <begin position="56"/>
        <end position="75"/>
    </location>
</feature>
<protein>
    <submittedName>
        <fullName evidence="4">SAM-dependent methyltransferase</fullName>
    </submittedName>
</protein>
<sequence>GTRRRGSGHSRGRATGALGELARTGALDIHLPTTTGDPLPPTRPGDVLVPLIHDTDTTPTTHVIDHTTPPPTPPERHTALLRPNPQALDPWFLAGFLRASHNTRQASSYASSATRIDIRRLKVPRIPLAEQQRYGRRFAELATFETTLQHAADLGRRLTQGTIDALTQGTLPPGD</sequence>
<organism evidence="4 5">
    <name type="scientific">Streptomyces hoynatensis</name>
    <dbReference type="NCBI Taxonomy" id="1141874"/>
    <lineage>
        <taxon>Bacteria</taxon>
        <taxon>Bacillati</taxon>
        <taxon>Actinomycetota</taxon>
        <taxon>Actinomycetes</taxon>
        <taxon>Kitasatosporales</taxon>
        <taxon>Streptomycetaceae</taxon>
        <taxon>Streptomyces</taxon>
    </lineage>
</organism>
<comment type="caution">
    <text evidence="4">The sequence shown here is derived from an EMBL/GenBank/DDBJ whole genome shotgun (WGS) entry which is preliminary data.</text>
</comment>
<dbReference type="GO" id="GO:0032259">
    <property type="term" value="P:methylation"/>
    <property type="evidence" value="ECO:0007669"/>
    <property type="project" value="UniProtKB-KW"/>
</dbReference>